<name>A0A098S3Q1_9BACT</name>
<dbReference type="AlphaFoldDB" id="A0A098S3Q1"/>
<evidence type="ECO:0000313" key="2">
    <source>
        <dbReference type="Proteomes" id="UP000029736"/>
    </source>
</evidence>
<comment type="caution">
    <text evidence="1">The sequence shown here is derived from an EMBL/GenBank/DDBJ whole genome shotgun (WGS) entry which is preliminary data.</text>
</comment>
<dbReference type="Proteomes" id="UP000029736">
    <property type="component" value="Unassembled WGS sequence"/>
</dbReference>
<protein>
    <submittedName>
        <fullName evidence="1">Uncharacterized protein</fullName>
    </submittedName>
</protein>
<accession>A0A098S3Q1</accession>
<keyword evidence="2" id="KW-1185">Reference proteome</keyword>
<reference evidence="1 2" key="1">
    <citation type="journal article" date="2014" name="Int. J. Syst. Evol. Microbiol.">
        <title>Phaeodactylibacter xiamenensis gen. nov., sp. nov., a member of the family Saprospiraceae isolated from the marine alga Phaeodactylum tricornutum.</title>
        <authorList>
            <person name="Chen Z.Jr."/>
            <person name="Lei X."/>
            <person name="Lai Q."/>
            <person name="Li Y."/>
            <person name="Zhang B."/>
            <person name="Zhang J."/>
            <person name="Zhang H."/>
            <person name="Yang L."/>
            <person name="Zheng W."/>
            <person name="Tian Y."/>
            <person name="Yu Z."/>
            <person name="Xu H.Jr."/>
            <person name="Zheng T."/>
        </authorList>
    </citation>
    <scope>NUCLEOTIDE SEQUENCE [LARGE SCALE GENOMIC DNA]</scope>
    <source>
        <strain evidence="1 2">KD52</strain>
    </source>
</reference>
<organism evidence="1 2">
    <name type="scientific">Phaeodactylibacter xiamenensis</name>
    <dbReference type="NCBI Taxonomy" id="1524460"/>
    <lineage>
        <taxon>Bacteria</taxon>
        <taxon>Pseudomonadati</taxon>
        <taxon>Bacteroidota</taxon>
        <taxon>Saprospiria</taxon>
        <taxon>Saprospirales</taxon>
        <taxon>Haliscomenobacteraceae</taxon>
        <taxon>Phaeodactylibacter</taxon>
    </lineage>
</organism>
<gene>
    <name evidence="1" type="ORF">IX84_20025</name>
</gene>
<proteinExistence type="predicted"/>
<sequence>MEGAGGCFSVCGSLSRGGNLNLGWALPWTNLNLSPARGEAKVGLWRVLARMRLSTLHKATSAGEEPGDGCLVRPFAAFCRGARVGLRGRAVRVYFERWRLREVCPNLRVGEVRRSARSKNLEEVWGD</sequence>
<evidence type="ECO:0000313" key="1">
    <source>
        <dbReference type="EMBL" id="KGE86755.1"/>
    </source>
</evidence>
<dbReference type="EMBL" id="JPOS01000075">
    <property type="protein sequence ID" value="KGE86755.1"/>
    <property type="molecule type" value="Genomic_DNA"/>
</dbReference>